<dbReference type="InParanoid" id="A0A0V0QX31"/>
<keyword evidence="3" id="KW-1185">Reference proteome</keyword>
<protein>
    <submittedName>
        <fullName evidence="2">Uncharacterized protein</fullName>
    </submittedName>
</protein>
<feature type="compositionally biased region" description="Polar residues" evidence="1">
    <location>
        <begin position="324"/>
        <end position="335"/>
    </location>
</feature>
<evidence type="ECO:0000256" key="1">
    <source>
        <dbReference type="SAM" id="MobiDB-lite"/>
    </source>
</evidence>
<feature type="region of interest" description="Disordered" evidence="1">
    <location>
        <begin position="1"/>
        <end position="105"/>
    </location>
</feature>
<dbReference type="Proteomes" id="UP000054937">
    <property type="component" value="Unassembled WGS sequence"/>
</dbReference>
<comment type="caution">
    <text evidence="2">The sequence shown here is derived from an EMBL/GenBank/DDBJ whole genome shotgun (WGS) entry which is preliminary data.</text>
</comment>
<evidence type="ECO:0000313" key="3">
    <source>
        <dbReference type="Proteomes" id="UP000054937"/>
    </source>
</evidence>
<dbReference type="EMBL" id="LDAU01000090">
    <property type="protein sequence ID" value="KRX06947.1"/>
    <property type="molecule type" value="Genomic_DNA"/>
</dbReference>
<feature type="compositionally biased region" description="Low complexity" evidence="1">
    <location>
        <begin position="37"/>
        <end position="46"/>
    </location>
</feature>
<dbReference type="AlphaFoldDB" id="A0A0V0QX31"/>
<accession>A0A0V0QX31</accession>
<evidence type="ECO:0000313" key="2">
    <source>
        <dbReference type="EMBL" id="KRX06947.1"/>
    </source>
</evidence>
<name>A0A0V0QX31_PSEPJ</name>
<reference evidence="2 3" key="1">
    <citation type="journal article" date="2015" name="Sci. Rep.">
        <title>Genome of the facultative scuticociliatosis pathogen Pseudocohnilembus persalinus provides insight into its virulence through horizontal gene transfer.</title>
        <authorList>
            <person name="Xiong J."/>
            <person name="Wang G."/>
            <person name="Cheng J."/>
            <person name="Tian M."/>
            <person name="Pan X."/>
            <person name="Warren A."/>
            <person name="Jiang C."/>
            <person name="Yuan D."/>
            <person name="Miao W."/>
        </authorList>
    </citation>
    <scope>NUCLEOTIDE SEQUENCE [LARGE SCALE GENOMIC DNA]</scope>
    <source>
        <strain evidence="2">36N120E</strain>
    </source>
</reference>
<feature type="region of interest" description="Disordered" evidence="1">
    <location>
        <begin position="324"/>
        <end position="368"/>
    </location>
</feature>
<gene>
    <name evidence="2" type="ORF">PPERSA_07110</name>
</gene>
<feature type="compositionally biased region" description="Polar residues" evidence="1">
    <location>
        <begin position="348"/>
        <end position="368"/>
    </location>
</feature>
<feature type="compositionally biased region" description="Polar residues" evidence="1">
    <location>
        <begin position="70"/>
        <end position="79"/>
    </location>
</feature>
<sequence>MSEQQKKTDSQQNKESSKNEIKVQNSVLDSDDENEEILNNLNNDSITSNPLPENNIKPKKNGQEQKKQVEVNNNTSNIQILAEKDDDEEENENASAKIDEDEQEEQIEITDISKIDNQNLEDEIQITKDVETINSNIQENGQSNAQTKFCKTCKKVFDGTCEEHADSLIPYNQLTQDFKKYKLYCEQYDPLYNIQKGLNKIKEALSHINIPALQEDYVLKKKIFKENSKLEDYLDKIIYRNDKLLIDDLHLLPNLDELKRESYLIDMIHSNYNFVKQFLLKAQDYRYENQILKNINPKNKKRSLEILGNMGALNIKRNQSFLTQNGQDDLESSSQKRLKQEDEEGYYNNRSNLISNNSYEENTTQQQQWKNPSYEVGLENMNPKEQEVLKIMYNTNYEKHHHFREIEKKIFAKFALLRKIKNGITVSVTTDQWRLNRITVQIWLDKYKKQFSSKPE</sequence>
<proteinExistence type="predicted"/>
<organism evidence="2 3">
    <name type="scientific">Pseudocohnilembus persalinus</name>
    <name type="common">Ciliate</name>
    <dbReference type="NCBI Taxonomy" id="266149"/>
    <lineage>
        <taxon>Eukaryota</taxon>
        <taxon>Sar</taxon>
        <taxon>Alveolata</taxon>
        <taxon>Ciliophora</taxon>
        <taxon>Intramacronucleata</taxon>
        <taxon>Oligohymenophorea</taxon>
        <taxon>Scuticociliatia</taxon>
        <taxon>Philasterida</taxon>
        <taxon>Pseudocohnilembidae</taxon>
        <taxon>Pseudocohnilembus</taxon>
    </lineage>
</organism>